<evidence type="ECO:0000313" key="10">
    <source>
        <dbReference type="Proteomes" id="UP000318126"/>
    </source>
</evidence>
<dbReference type="PANTHER" id="PTHR33406:SF6">
    <property type="entry name" value="MEMBRANE PROTEIN YDGH-RELATED"/>
    <property type="match status" value="1"/>
</dbReference>
<dbReference type="InterPro" id="IPR000731">
    <property type="entry name" value="SSD"/>
</dbReference>
<dbReference type="PANTHER" id="PTHR33406">
    <property type="entry name" value="MEMBRANE PROTEIN MJ1562-RELATED"/>
    <property type="match status" value="1"/>
</dbReference>
<feature type="domain" description="SSD" evidence="8">
    <location>
        <begin position="226"/>
        <end position="346"/>
    </location>
</feature>
<dbReference type="AlphaFoldDB" id="A0A553JPU4"/>
<dbReference type="RefSeq" id="WP_144040103.1">
    <property type="nucleotide sequence ID" value="NZ_BMPL01000008.1"/>
</dbReference>
<dbReference type="SUPFAM" id="SSF82866">
    <property type="entry name" value="Multidrug efflux transporter AcrB transmembrane domain"/>
    <property type="match status" value="2"/>
</dbReference>
<feature type="transmembrane region" description="Helical" evidence="7">
    <location>
        <begin position="219"/>
        <end position="240"/>
    </location>
</feature>
<sequence>MLVSMLVTRKIEVISVILWLSLSLIASLGFSKLALDADYSAYFAKDDPLYNAFKHFQREFFRQDELVFLLEAKNGETFPQEDVQLSRFKSGLLALPTVEKVHGYGQRELASASTLSYKSKPKQMEFISSDSRAVLLSLTFKPEAIHGAKALLSTLSDLKSYVDEFEMDSNNEFHTYYSGSLTLNWQYATVLKHDLLWFIPGLALIFSLMLLLVIRERMWLFGIGASSLITLTLTLGLAGWGSFTLAAVSGFIPVVVVSLCVAYAVHLYFGWRNAINEGLCESEALVHSLSTNIKPLFWGTVTTAMGFALLALSPSPPIQDFGKLVAFAVIVNFLVNLTVLVSFAKRAHIVALSLKVNTRLLSRVQQLSWRYKSSILGLGTVISLWAIFSVSGLKFDDDAMNYFPESNLFSQSKSKMEQHFSGINQLYYVIDTGTEAGIAQQEYVSKVNQFSRFLRAQKEVLQVSSIVDWIRLYGVGVSRLTLLIHDPEVMDSPVKHLINQEGNASVVTVDLIPMTAAELITFETKVAEWNSQNVSEISIGQGMSQSLIFAHLSLSNARTMLYSFGGALLFLLLIVSLLKSSFKLGLLALSMNLLPLIWVFGLWQWLGGGLSLGSTIVMGMMLGIIIDDSLHLLLKVNENGPNRLDELPRTLLSVMPAVTFTSLLLFIGFSLGLASDFLPIIELSFLSMLIVAFAFIFDLLLLPILFKVIIGGWHE</sequence>
<dbReference type="Proteomes" id="UP000318126">
    <property type="component" value="Unassembled WGS sequence"/>
</dbReference>
<feature type="transmembrane region" description="Helical" evidence="7">
    <location>
        <begin position="685"/>
        <end position="710"/>
    </location>
</feature>
<feature type="transmembrane region" description="Helical" evidence="7">
    <location>
        <begin position="612"/>
        <end position="630"/>
    </location>
</feature>
<keyword evidence="10" id="KW-1185">Reference proteome</keyword>
<comment type="caution">
    <text evidence="9">The sequence shown here is derived from an EMBL/GenBank/DDBJ whole genome shotgun (WGS) entry which is preliminary data.</text>
</comment>
<protein>
    <submittedName>
        <fullName evidence="9">MMPL family transporter</fullName>
    </submittedName>
</protein>
<feature type="transmembrane region" description="Helical" evidence="7">
    <location>
        <begin position="195"/>
        <end position="214"/>
    </location>
</feature>
<feature type="transmembrane region" description="Helical" evidence="7">
    <location>
        <begin position="375"/>
        <end position="393"/>
    </location>
</feature>
<evidence type="ECO:0000256" key="4">
    <source>
        <dbReference type="ARBA" id="ARBA00022692"/>
    </source>
</evidence>
<dbReference type="Pfam" id="PF03176">
    <property type="entry name" value="MMPL"/>
    <property type="match status" value="1"/>
</dbReference>
<dbReference type="PROSITE" id="PS50156">
    <property type="entry name" value="SSD"/>
    <property type="match status" value="2"/>
</dbReference>
<gene>
    <name evidence="9" type="ORF">FN961_10330</name>
</gene>
<dbReference type="EMBL" id="VKGK01000010">
    <property type="protein sequence ID" value="TRY14487.1"/>
    <property type="molecule type" value="Genomic_DNA"/>
</dbReference>
<proteinExistence type="inferred from homology"/>
<feature type="transmembrane region" description="Helical" evidence="7">
    <location>
        <begin position="651"/>
        <end position="673"/>
    </location>
</feature>
<evidence type="ECO:0000256" key="1">
    <source>
        <dbReference type="ARBA" id="ARBA00004651"/>
    </source>
</evidence>
<feature type="transmembrane region" description="Helical" evidence="7">
    <location>
        <begin position="295"/>
        <end position="312"/>
    </location>
</feature>
<comment type="subcellular location">
    <subcellularLocation>
        <location evidence="1">Cell membrane</location>
        <topology evidence="1">Multi-pass membrane protein</topology>
    </subcellularLocation>
</comment>
<feature type="transmembrane region" description="Helical" evidence="7">
    <location>
        <begin position="585"/>
        <end position="606"/>
    </location>
</feature>
<keyword evidence="3" id="KW-1003">Cell membrane</keyword>
<comment type="similarity">
    <text evidence="2">Belongs to the resistance-nodulation-cell division (RND) (TC 2.A.6) family. MmpL subfamily.</text>
</comment>
<reference evidence="10" key="1">
    <citation type="submission" date="2019-07" db="EMBL/GenBank/DDBJ databases">
        <title>Shewanella sp. YLB-08 draft genomic sequence.</title>
        <authorList>
            <person name="Yu L."/>
        </authorList>
    </citation>
    <scope>NUCLEOTIDE SEQUENCE [LARGE SCALE GENOMIC DNA]</scope>
    <source>
        <strain evidence="10">JCM 20706</strain>
    </source>
</reference>
<feature type="domain" description="SSD" evidence="8">
    <location>
        <begin position="535"/>
        <end position="708"/>
    </location>
</feature>
<evidence type="ECO:0000313" key="9">
    <source>
        <dbReference type="EMBL" id="TRY14487.1"/>
    </source>
</evidence>
<evidence type="ECO:0000256" key="7">
    <source>
        <dbReference type="SAM" id="Phobius"/>
    </source>
</evidence>
<evidence type="ECO:0000256" key="5">
    <source>
        <dbReference type="ARBA" id="ARBA00022989"/>
    </source>
</evidence>
<feature type="transmembrane region" description="Helical" evidence="7">
    <location>
        <begin position="560"/>
        <end position="578"/>
    </location>
</feature>
<keyword evidence="4 7" id="KW-0812">Transmembrane</keyword>
<evidence type="ECO:0000256" key="2">
    <source>
        <dbReference type="ARBA" id="ARBA00010157"/>
    </source>
</evidence>
<evidence type="ECO:0000259" key="8">
    <source>
        <dbReference type="PROSITE" id="PS50156"/>
    </source>
</evidence>
<accession>A0A553JPU4</accession>
<organism evidence="9 10">
    <name type="scientific">Shewanella hanedai</name>
    <name type="common">Alteromonas hanedai</name>
    <dbReference type="NCBI Taxonomy" id="25"/>
    <lineage>
        <taxon>Bacteria</taxon>
        <taxon>Pseudomonadati</taxon>
        <taxon>Pseudomonadota</taxon>
        <taxon>Gammaproteobacteria</taxon>
        <taxon>Alteromonadales</taxon>
        <taxon>Shewanellaceae</taxon>
        <taxon>Shewanella</taxon>
    </lineage>
</organism>
<dbReference type="InterPro" id="IPR050545">
    <property type="entry name" value="Mycobact_MmpL"/>
</dbReference>
<keyword evidence="5 7" id="KW-1133">Transmembrane helix</keyword>
<keyword evidence="6 7" id="KW-0472">Membrane</keyword>
<feature type="transmembrane region" description="Helical" evidence="7">
    <location>
        <begin position="246"/>
        <end position="269"/>
    </location>
</feature>
<dbReference type="InterPro" id="IPR004869">
    <property type="entry name" value="MMPL_dom"/>
</dbReference>
<evidence type="ECO:0000256" key="3">
    <source>
        <dbReference type="ARBA" id="ARBA00022475"/>
    </source>
</evidence>
<dbReference type="Gene3D" id="1.20.1640.10">
    <property type="entry name" value="Multidrug efflux transporter AcrB transmembrane domain"/>
    <property type="match status" value="2"/>
</dbReference>
<evidence type="ECO:0000256" key="6">
    <source>
        <dbReference type="ARBA" id="ARBA00023136"/>
    </source>
</evidence>
<dbReference type="OrthoDB" id="9803781at2"/>
<name>A0A553JPU4_SHEHA</name>
<feature type="transmembrane region" description="Helical" evidence="7">
    <location>
        <begin position="324"/>
        <end position="344"/>
    </location>
</feature>
<dbReference type="GO" id="GO:0005886">
    <property type="term" value="C:plasma membrane"/>
    <property type="evidence" value="ECO:0007669"/>
    <property type="project" value="UniProtKB-SubCell"/>
</dbReference>